<dbReference type="Proteomes" id="UP000249341">
    <property type="component" value="Unassembled WGS sequence"/>
</dbReference>
<accession>A0A327ZL17</accession>
<reference evidence="1 2" key="1">
    <citation type="submission" date="2018-06" db="EMBL/GenBank/DDBJ databases">
        <title>Genomic Encyclopedia of Type Strains, Phase III (KMG-III): the genomes of soil and plant-associated and newly described type strains.</title>
        <authorList>
            <person name="Whitman W."/>
        </authorList>
    </citation>
    <scope>NUCLEOTIDE SEQUENCE [LARGE SCALE GENOMIC DNA]</scope>
    <source>
        <strain evidence="1 2">CGMCC 4.7090</strain>
    </source>
</reference>
<dbReference type="EMBL" id="QLMJ01000001">
    <property type="protein sequence ID" value="RAK43110.1"/>
    <property type="molecule type" value="Genomic_DNA"/>
</dbReference>
<name>A0A327ZL17_9ACTN</name>
<organism evidence="1 2">
    <name type="scientific">Actinoplanes lutulentus</name>
    <dbReference type="NCBI Taxonomy" id="1287878"/>
    <lineage>
        <taxon>Bacteria</taxon>
        <taxon>Bacillati</taxon>
        <taxon>Actinomycetota</taxon>
        <taxon>Actinomycetes</taxon>
        <taxon>Micromonosporales</taxon>
        <taxon>Micromonosporaceae</taxon>
        <taxon>Actinoplanes</taxon>
    </lineage>
</organism>
<proteinExistence type="predicted"/>
<protein>
    <submittedName>
        <fullName evidence="1">Uncharacterized protein</fullName>
    </submittedName>
</protein>
<dbReference type="AlphaFoldDB" id="A0A327ZL17"/>
<keyword evidence="2" id="KW-1185">Reference proteome</keyword>
<evidence type="ECO:0000313" key="2">
    <source>
        <dbReference type="Proteomes" id="UP000249341"/>
    </source>
</evidence>
<sequence length="188" mass="20789">MRGMEILPGLGTPLVQIGESREVVECKLGTPVHPGRLDRAVYQTSPMLVLSYTDIDTVEIVEIAYSGDGGEEAWFDGVQLTYRFLDDVVADLAARGHRGEQIDIGYRFEPGFALFSVGSRSPRDLDPAADEDDPRRICEGVLVAPFDYFDAPDEEEVEQYIRDRIEAAGLSGPEADELRDFLKQSFGG</sequence>
<gene>
    <name evidence="1" type="ORF">B0I29_101240</name>
</gene>
<evidence type="ECO:0000313" key="1">
    <source>
        <dbReference type="EMBL" id="RAK43110.1"/>
    </source>
</evidence>
<comment type="caution">
    <text evidence="1">The sequence shown here is derived from an EMBL/GenBank/DDBJ whole genome shotgun (WGS) entry which is preliminary data.</text>
</comment>